<evidence type="ECO:0000313" key="2">
    <source>
        <dbReference type="EMBL" id="MCQ8280031.1"/>
    </source>
</evidence>
<organism evidence="2 3">
    <name type="scientific">Endosaccharibacter trunci</name>
    <dbReference type="NCBI Taxonomy" id="2812733"/>
    <lineage>
        <taxon>Bacteria</taxon>
        <taxon>Pseudomonadati</taxon>
        <taxon>Pseudomonadota</taxon>
        <taxon>Alphaproteobacteria</taxon>
        <taxon>Acetobacterales</taxon>
        <taxon>Acetobacteraceae</taxon>
        <taxon>Endosaccharibacter</taxon>
    </lineage>
</organism>
<dbReference type="EMBL" id="JAMSKV010000020">
    <property type="protein sequence ID" value="MCQ8280031.1"/>
    <property type="molecule type" value="Genomic_DNA"/>
</dbReference>
<feature type="transmembrane region" description="Helical" evidence="1">
    <location>
        <begin position="32"/>
        <end position="53"/>
    </location>
</feature>
<sequence>MLLHLRYRPATAIGFLVFLLVTASLLGRMRIVTALLVGWNSGVVVYGITFLAVMKSRTVERMQATAEAMDEGRWVMLCTTLGAAIASLGAIVVELAQVHGKPDAGPLIALSGCTVLLSWFYVHTIFANHYAHEFWRRGGLSFPGNDRPGYGEFLYFSFCMAVASQVSDVSTQSAGMRRLVLVHSLVSYLFNTAIIALGVNIAASLAS</sequence>
<evidence type="ECO:0000313" key="3">
    <source>
        <dbReference type="Proteomes" id="UP001524587"/>
    </source>
</evidence>
<keyword evidence="1" id="KW-0472">Membrane</keyword>
<dbReference type="Pfam" id="PF07077">
    <property type="entry name" value="DUF1345"/>
    <property type="match status" value="1"/>
</dbReference>
<dbReference type="InterPro" id="IPR009781">
    <property type="entry name" value="DUF1345"/>
</dbReference>
<proteinExistence type="predicted"/>
<protein>
    <submittedName>
        <fullName evidence="2">DUF1345 domain-containing protein</fullName>
    </submittedName>
</protein>
<feature type="transmembrane region" description="Helical" evidence="1">
    <location>
        <begin position="7"/>
        <end position="26"/>
    </location>
</feature>
<evidence type="ECO:0000256" key="1">
    <source>
        <dbReference type="SAM" id="Phobius"/>
    </source>
</evidence>
<reference evidence="2 3" key="1">
    <citation type="submission" date="2022-06" db="EMBL/GenBank/DDBJ databases">
        <title>Endosaccharibacter gen. nov., sp. nov., endophytic bacteria isolated from sugarcane.</title>
        <authorList>
            <person name="Pitiwittayakul N."/>
            <person name="Yukphan P."/>
            <person name="Charoenyingcharoen P."/>
            <person name="Tanasupawat S."/>
        </authorList>
    </citation>
    <scope>NUCLEOTIDE SEQUENCE [LARGE SCALE GENOMIC DNA]</scope>
    <source>
        <strain evidence="2 3">KSS8</strain>
    </source>
</reference>
<keyword evidence="1" id="KW-0812">Transmembrane</keyword>
<feature type="transmembrane region" description="Helical" evidence="1">
    <location>
        <begin position="107"/>
        <end position="127"/>
    </location>
</feature>
<feature type="transmembrane region" description="Helical" evidence="1">
    <location>
        <begin position="185"/>
        <end position="206"/>
    </location>
</feature>
<gene>
    <name evidence="2" type="ORF">NFI95_16435</name>
</gene>
<accession>A0ABT1WAY1</accession>
<comment type="caution">
    <text evidence="2">The sequence shown here is derived from an EMBL/GenBank/DDBJ whole genome shotgun (WGS) entry which is preliminary data.</text>
</comment>
<name>A0ABT1WAY1_9PROT</name>
<feature type="transmembrane region" description="Helical" evidence="1">
    <location>
        <begin position="74"/>
        <end position="95"/>
    </location>
</feature>
<keyword evidence="1" id="KW-1133">Transmembrane helix</keyword>
<dbReference type="RefSeq" id="WP_422865515.1">
    <property type="nucleotide sequence ID" value="NZ_JAMSKV010000020.1"/>
</dbReference>
<keyword evidence="3" id="KW-1185">Reference proteome</keyword>
<dbReference type="Proteomes" id="UP001524587">
    <property type="component" value="Unassembled WGS sequence"/>
</dbReference>